<dbReference type="AlphaFoldDB" id="A0A813EVB2"/>
<feature type="non-terminal residue" evidence="1">
    <location>
        <position position="1"/>
    </location>
</feature>
<proteinExistence type="predicted"/>
<dbReference type="Gene3D" id="3.30.470.20">
    <property type="entry name" value="ATP-grasp fold, B domain"/>
    <property type="match status" value="1"/>
</dbReference>
<dbReference type="OrthoDB" id="202825at2759"/>
<sequence length="107" mass="12020">GPAKHFRGGKRSLDELQPRILEAVRMAVRSCKEDVGAHPAGCFELFGFDFLLDSEMRPWLLEDAGPSLREMTETALAEMLQLKIGLQDCRVQLPQGLQRPERDEAVV</sequence>
<keyword evidence="2" id="KW-1185">Reference proteome</keyword>
<protein>
    <submittedName>
        <fullName evidence="1">Uncharacterized protein</fullName>
    </submittedName>
</protein>
<dbReference type="Proteomes" id="UP000654075">
    <property type="component" value="Unassembled WGS sequence"/>
</dbReference>
<organism evidence="1 2">
    <name type="scientific">Polarella glacialis</name>
    <name type="common">Dinoflagellate</name>
    <dbReference type="NCBI Taxonomy" id="89957"/>
    <lineage>
        <taxon>Eukaryota</taxon>
        <taxon>Sar</taxon>
        <taxon>Alveolata</taxon>
        <taxon>Dinophyceae</taxon>
        <taxon>Suessiales</taxon>
        <taxon>Suessiaceae</taxon>
        <taxon>Polarella</taxon>
    </lineage>
</organism>
<dbReference type="Pfam" id="PF03133">
    <property type="entry name" value="TTL"/>
    <property type="match status" value="1"/>
</dbReference>
<comment type="caution">
    <text evidence="1">The sequence shown here is derived from an EMBL/GenBank/DDBJ whole genome shotgun (WGS) entry which is preliminary data.</text>
</comment>
<feature type="non-terminal residue" evidence="1">
    <location>
        <position position="107"/>
    </location>
</feature>
<name>A0A813EVB2_POLGL</name>
<dbReference type="EMBL" id="CAJNNV010017343">
    <property type="protein sequence ID" value="CAE8605078.1"/>
    <property type="molecule type" value="Genomic_DNA"/>
</dbReference>
<dbReference type="InterPro" id="IPR004344">
    <property type="entry name" value="TTL/TTLL_fam"/>
</dbReference>
<accession>A0A813EVB2</accession>
<gene>
    <name evidence="1" type="ORF">PGLA1383_LOCUS23213</name>
</gene>
<reference evidence="1" key="1">
    <citation type="submission" date="2021-02" db="EMBL/GenBank/DDBJ databases">
        <authorList>
            <person name="Dougan E. K."/>
            <person name="Rhodes N."/>
            <person name="Thang M."/>
            <person name="Chan C."/>
        </authorList>
    </citation>
    <scope>NUCLEOTIDE SEQUENCE</scope>
</reference>
<evidence type="ECO:0000313" key="1">
    <source>
        <dbReference type="EMBL" id="CAE8605078.1"/>
    </source>
</evidence>
<evidence type="ECO:0000313" key="2">
    <source>
        <dbReference type="Proteomes" id="UP000654075"/>
    </source>
</evidence>